<organism evidence="1 3">
    <name type="scientific">Candidatus Nitrosopelagicus brevis</name>
    <dbReference type="NCBI Taxonomy" id="1410606"/>
    <lineage>
        <taxon>Archaea</taxon>
        <taxon>Nitrososphaerota</taxon>
    </lineage>
</organism>
<dbReference type="RefSeq" id="WP_048105190.1">
    <property type="nucleotide sequence ID" value="NZ_CP007026.1"/>
</dbReference>
<reference evidence="2 4" key="4">
    <citation type="submission" date="2018-04" db="EMBL/GenBank/DDBJ databases">
        <title>Transcriptomics of ammonia oxidizing archaea.</title>
        <authorList>
            <person name="Carini P."/>
        </authorList>
    </citation>
    <scope>NUCLEOTIDE SEQUENCE [LARGE SCALE GENOMIC DNA]</scope>
    <source>
        <strain evidence="2 4">U25</strain>
    </source>
</reference>
<name>A0A0A7V0A5_9ARCH</name>
<proteinExistence type="predicted"/>
<keyword evidence="4" id="KW-1185">Reference proteome</keyword>
<evidence type="ECO:0000313" key="2">
    <source>
        <dbReference type="EMBL" id="PTL87927.1"/>
    </source>
</evidence>
<reference evidence="1 3" key="1">
    <citation type="journal article" date="2015" name="Proc. Natl. Acad. Sci. U.S.A.">
        <title>Genomic and proteomic characterization of "Candidatus Nitrosopelagicus brevis": An ammonia-oxidizing archaeon from the open ocean.</title>
        <authorList>
            <person name="Santoro A.E."/>
            <person name="Dupont C.L."/>
            <person name="Richter R.A."/>
            <person name="Craig M.T."/>
            <person name="Carini P."/>
            <person name="McIlvin M.R."/>
            <person name="Yang Y."/>
            <person name="Orsi W.D."/>
            <person name="Moran D.M."/>
            <person name="Saito M.A."/>
        </authorList>
    </citation>
    <scope>NUCLEOTIDE SEQUENCE [LARGE SCALE GENOMIC DNA]</scope>
    <source>
        <strain evidence="1">CN25</strain>
        <strain evidence="3">V2</strain>
    </source>
</reference>
<evidence type="ECO:0000313" key="4">
    <source>
        <dbReference type="Proteomes" id="UP000241022"/>
    </source>
</evidence>
<accession>A0A0A7V0A5</accession>
<sequence length="123" mass="13968">MADSGNNNERGLKLEGMYNTFMGQVSQLFPKTDSNLLLNVMALERKFPDMRPHVHLEIIFNKGTDVELPKYEITEKYHVQAAVHRWDKNILVVTGMMNVDTIAEIADHKTVEKISGTANAAFY</sequence>
<reference evidence="2" key="2">
    <citation type="submission" date="2016-05" db="EMBL/GenBank/DDBJ databases">
        <authorList>
            <person name="Lavstsen T."/>
            <person name="Jespersen J.S."/>
        </authorList>
    </citation>
    <scope>NUCLEOTIDE SEQUENCE [LARGE SCALE GENOMIC DNA]</scope>
    <source>
        <strain evidence="2">U25</strain>
    </source>
</reference>
<dbReference type="AlphaFoldDB" id="A0A0A7V0A5"/>
<dbReference type="GeneID" id="24816558"/>
<dbReference type="EMBL" id="CP007026">
    <property type="protein sequence ID" value="AJA92484.1"/>
    <property type="molecule type" value="Genomic_DNA"/>
</dbReference>
<reference evidence="4" key="3">
    <citation type="submission" date="2016-05" db="EMBL/GenBank/DDBJ databases">
        <authorList>
            <person name="Dupont C."/>
            <person name="Santoro A."/>
        </authorList>
    </citation>
    <scope>NUCLEOTIDE SEQUENCE [LARGE SCALE GENOMIC DNA]</scope>
    <source>
        <strain evidence="4">U25</strain>
    </source>
</reference>
<protein>
    <submittedName>
        <fullName evidence="1">Uncharacterized protein</fullName>
    </submittedName>
</protein>
<dbReference type="KEGG" id="nbv:T478_0666"/>
<dbReference type="HOGENOM" id="CLU_2010003_0_0_2"/>
<evidence type="ECO:0000313" key="3">
    <source>
        <dbReference type="Proteomes" id="UP000030944"/>
    </source>
</evidence>
<dbReference type="Proteomes" id="UP000030944">
    <property type="component" value="Chromosome"/>
</dbReference>
<dbReference type="STRING" id="1410606.T478_0666"/>
<gene>
    <name evidence="2" type="ORF">A7X95_01205</name>
    <name evidence="1" type="ORF">T478_0666</name>
</gene>
<dbReference type="Proteomes" id="UP000241022">
    <property type="component" value="Unassembled WGS sequence"/>
</dbReference>
<dbReference type="EMBL" id="LXWN01000001">
    <property type="protein sequence ID" value="PTL87927.1"/>
    <property type="molecule type" value="Genomic_DNA"/>
</dbReference>
<evidence type="ECO:0000313" key="1">
    <source>
        <dbReference type="EMBL" id="AJA92484.1"/>
    </source>
</evidence>